<dbReference type="EMBL" id="BJWL01000006">
    <property type="protein sequence ID" value="GFY89217.1"/>
    <property type="molecule type" value="Genomic_DNA"/>
</dbReference>
<dbReference type="AlphaFoldDB" id="A0A7J0EUF6"/>
<name>A0A7J0EUF6_9ERIC</name>
<evidence type="ECO:0000313" key="3">
    <source>
        <dbReference type="Proteomes" id="UP000585474"/>
    </source>
</evidence>
<comment type="caution">
    <text evidence="2">The sequence shown here is derived from an EMBL/GenBank/DDBJ whole genome shotgun (WGS) entry which is preliminary data.</text>
</comment>
<sequence>MGQLANALSLQDKGKLPSQSVANLKSQYKVHDIHDHEQAKAIMTLRVGHEIDTHPEEKKKGKKEEEVVSESSSPKGDVTPSPTCAKELPIAPRVLREPFPLA</sequence>
<evidence type="ECO:0000256" key="1">
    <source>
        <dbReference type="SAM" id="MobiDB-lite"/>
    </source>
</evidence>
<evidence type="ECO:0000313" key="2">
    <source>
        <dbReference type="EMBL" id="GFY89217.1"/>
    </source>
</evidence>
<dbReference type="OrthoDB" id="1824832at2759"/>
<proteinExistence type="predicted"/>
<feature type="region of interest" description="Disordered" evidence="1">
    <location>
        <begin position="48"/>
        <end position="102"/>
    </location>
</feature>
<keyword evidence="3" id="KW-1185">Reference proteome</keyword>
<dbReference type="Proteomes" id="UP000585474">
    <property type="component" value="Unassembled WGS sequence"/>
</dbReference>
<feature type="compositionally biased region" description="Basic and acidic residues" evidence="1">
    <location>
        <begin position="48"/>
        <end position="66"/>
    </location>
</feature>
<gene>
    <name evidence="2" type="ORF">Acr_06g0011570</name>
</gene>
<organism evidence="2 3">
    <name type="scientific">Actinidia rufa</name>
    <dbReference type="NCBI Taxonomy" id="165716"/>
    <lineage>
        <taxon>Eukaryota</taxon>
        <taxon>Viridiplantae</taxon>
        <taxon>Streptophyta</taxon>
        <taxon>Embryophyta</taxon>
        <taxon>Tracheophyta</taxon>
        <taxon>Spermatophyta</taxon>
        <taxon>Magnoliopsida</taxon>
        <taxon>eudicotyledons</taxon>
        <taxon>Gunneridae</taxon>
        <taxon>Pentapetalae</taxon>
        <taxon>asterids</taxon>
        <taxon>Ericales</taxon>
        <taxon>Actinidiaceae</taxon>
        <taxon>Actinidia</taxon>
    </lineage>
</organism>
<accession>A0A7J0EUF6</accession>
<protein>
    <submittedName>
        <fullName evidence="2">Uncharacterized protein</fullName>
    </submittedName>
</protein>
<reference evidence="2 3" key="1">
    <citation type="submission" date="2019-07" db="EMBL/GenBank/DDBJ databases">
        <title>De Novo Assembly of kiwifruit Actinidia rufa.</title>
        <authorList>
            <person name="Sugita-Konishi S."/>
            <person name="Sato K."/>
            <person name="Mori E."/>
            <person name="Abe Y."/>
            <person name="Kisaki G."/>
            <person name="Hamano K."/>
            <person name="Suezawa K."/>
            <person name="Otani M."/>
            <person name="Fukuda T."/>
            <person name="Manabe T."/>
            <person name="Gomi K."/>
            <person name="Tabuchi M."/>
            <person name="Akimitsu K."/>
            <person name="Kataoka I."/>
        </authorList>
    </citation>
    <scope>NUCLEOTIDE SEQUENCE [LARGE SCALE GENOMIC DNA]</scope>
    <source>
        <strain evidence="3">cv. Fuchu</strain>
    </source>
</reference>